<sequence>MEKYIKMMDSTILSFERKYPNCAEFIKDEIPNIKNETLASIKRYQEDIEVLGNEKVTPILEAFLISAIELYNLGIDYLQPHNDNDFKSAADSILLGMLEIMWIKSLLKEIKQTNSIPKDNTVFENLTDAAVNEKAMYQILALLVEADLIDRETNNFKDSANGHKGHFISTIILFFEKNYLKRKPTHAEYLNICKNSFKLEVSIGTIKKTNAHPYSSLTIPPFNSND</sequence>
<keyword evidence="2" id="KW-1185">Reference proteome</keyword>
<organism evidence="1 2">
    <name type="scientific">Pedobacter fastidiosus</name>
    <dbReference type="NCBI Taxonomy" id="2765361"/>
    <lineage>
        <taxon>Bacteria</taxon>
        <taxon>Pseudomonadati</taxon>
        <taxon>Bacteroidota</taxon>
        <taxon>Sphingobacteriia</taxon>
        <taxon>Sphingobacteriales</taxon>
        <taxon>Sphingobacteriaceae</taxon>
        <taxon>Pedobacter</taxon>
    </lineage>
</organism>
<proteinExistence type="predicted"/>
<dbReference type="Proteomes" id="UP000652755">
    <property type="component" value="Unassembled WGS sequence"/>
</dbReference>
<accession>A0ABR7KQ18</accession>
<protein>
    <submittedName>
        <fullName evidence="1">Uncharacterized protein</fullName>
    </submittedName>
</protein>
<dbReference type="EMBL" id="JACRYL010000004">
    <property type="protein sequence ID" value="MBC6109940.1"/>
    <property type="molecule type" value="Genomic_DNA"/>
</dbReference>
<reference evidence="1 2" key="1">
    <citation type="submission" date="2020-08" db="EMBL/GenBank/DDBJ databases">
        <authorList>
            <person name="Sun Q."/>
            <person name="Inoue M."/>
        </authorList>
    </citation>
    <scope>NUCLEOTIDE SEQUENCE [LARGE SCALE GENOMIC DNA]</scope>
    <source>
        <strain evidence="1 2">CCM 8938</strain>
    </source>
</reference>
<evidence type="ECO:0000313" key="2">
    <source>
        <dbReference type="Proteomes" id="UP000652755"/>
    </source>
</evidence>
<name>A0ABR7KQ18_9SPHI</name>
<evidence type="ECO:0000313" key="1">
    <source>
        <dbReference type="EMBL" id="MBC6109940.1"/>
    </source>
</evidence>
<comment type="caution">
    <text evidence="1">The sequence shown here is derived from an EMBL/GenBank/DDBJ whole genome shotgun (WGS) entry which is preliminary data.</text>
</comment>
<dbReference type="RefSeq" id="WP_187070415.1">
    <property type="nucleotide sequence ID" value="NZ_JACRYL010000004.1"/>
</dbReference>
<gene>
    <name evidence="1" type="ORF">H7U22_05850</name>
</gene>